<evidence type="ECO:0000256" key="1">
    <source>
        <dbReference type="ARBA" id="ARBA00004651"/>
    </source>
</evidence>
<evidence type="ECO:0000313" key="8">
    <source>
        <dbReference type="EMBL" id="MBC5685352.1"/>
    </source>
</evidence>
<gene>
    <name evidence="8" type="ORF">H8R94_01760</name>
</gene>
<keyword evidence="9" id="KW-1185">Reference proteome</keyword>
<dbReference type="SUPFAM" id="SSF52540">
    <property type="entry name" value="P-loop containing nucleoside triphosphate hydrolases"/>
    <property type="match status" value="1"/>
</dbReference>
<evidence type="ECO:0000256" key="2">
    <source>
        <dbReference type="ARBA" id="ARBA00008806"/>
    </source>
</evidence>
<dbReference type="NCBIfam" id="NF045973">
    <property type="entry name" value="conju_CD1115"/>
    <property type="match status" value="1"/>
</dbReference>
<dbReference type="RefSeq" id="WP_186853697.1">
    <property type="nucleotide sequence ID" value="NZ_JACOPG010000001.1"/>
</dbReference>
<dbReference type="Pfam" id="PF02534">
    <property type="entry name" value="T4SS-DNA_transf"/>
    <property type="match status" value="1"/>
</dbReference>
<comment type="caution">
    <text evidence="8">The sequence shown here is derived from an EMBL/GenBank/DDBJ whole genome shotgun (WGS) entry which is preliminary data.</text>
</comment>
<name>A0ABR7GD30_9FIRM</name>
<evidence type="ECO:0000256" key="3">
    <source>
        <dbReference type="ARBA" id="ARBA00022475"/>
    </source>
</evidence>
<dbReference type="PANTHER" id="PTHR37937:SF1">
    <property type="entry name" value="CONJUGATIVE TRANSFER: DNA TRANSPORT"/>
    <property type="match status" value="1"/>
</dbReference>
<keyword evidence="5 7" id="KW-1133">Transmembrane helix</keyword>
<dbReference type="InterPro" id="IPR027417">
    <property type="entry name" value="P-loop_NTPase"/>
</dbReference>
<sequence>MLQKRKTPVGLYVTLGVILMILSYYVSGLFTFDDLSMNNMQDYLVYIALHFWQVTRWYNDKTIPIMGLGFLGWVFIIYYFMLYYRNYQEGSHGTEEWADIKDVNRRRRSKVEDDNMILSKNIAVDTCGEKSMSNNNTLIIASSGKGKTTGYMVPNILRAHDHFIPLDVKLDLQFKYGLYLQKKGYTIRSLNMKEPDKSDRFNPFVYIYRDQDLIRLVENIYDSLDPPDAIKNDPFWEDGPKLYIQAIFYYEWFCAKEEGRYGNINNITALCNEQVQLSDQPPKKKGAPPPSILEVKMMKMREKYGPNHPAVRDYFKFIGGAADTVKSIVIIVNAKFKLLELPELKRIFEDDDMHLQDLAYGVGGTKDHPTDKKVAIFLGADDTDSSLNFVFSIFYTLAVNTLCNIADRDFKRNGGALPIPVGFLMDEFYAGARPADAEVLLGTIRSRNIYMVPVLQSKAQLMVLYPNDKWKIFLDNCAVMAFYGAAPAADETHEWISKLTGDMTFDTAVMQKDRTDFGEAGGNLISPAAVKRMPNSDCIIFMEGEFPIYDEKERPWENPDSPYHRAMELNKASEDGGYIHPVEVVWNEKEYRYITVLPDSEPKEFADIDNPEFLHADLRDKNKNTLQKALKQLAENDAMDDENVPTVGTRKKRDVTGDFIDVWLRYSKELSDREKQIILRASENGVTEDNLKRMFLMEEKEMEEYATICADGRHTADMQEGS</sequence>
<dbReference type="EMBL" id="JACOPG010000001">
    <property type="protein sequence ID" value="MBC5685352.1"/>
    <property type="molecule type" value="Genomic_DNA"/>
</dbReference>
<reference evidence="8 9" key="1">
    <citation type="submission" date="2020-08" db="EMBL/GenBank/DDBJ databases">
        <title>Genome public.</title>
        <authorList>
            <person name="Liu C."/>
            <person name="Sun Q."/>
        </authorList>
    </citation>
    <scope>NUCLEOTIDE SEQUENCE [LARGE SCALE GENOMIC DNA]</scope>
    <source>
        <strain evidence="8 9">NSJ-9</strain>
    </source>
</reference>
<evidence type="ECO:0000256" key="4">
    <source>
        <dbReference type="ARBA" id="ARBA00022692"/>
    </source>
</evidence>
<dbReference type="InterPro" id="IPR051539">
    <property type="entry name" value="T4SS-coupling_protein"/>
</dbReference>
<evidence type="ECO:0000256" key="5">
    <source>
        <dbReference type="ARBA" id="ARBA00022989"/>
    </source>
</evidence>
<keyword evidence="3" id="KW-1003">Cell membrane</keyword>
<proteinExistence type="inferred from homology"/>
<comment type="similarity">
    <text evidence="2">Belongs to the VirD4/TraG family.</text>
</comment>
<dbReference type="CDD" id="cd01127">
    <property type="entry name" value="TrwB_TraG_TraD_VirD4"/>
    <property type="match status" value="1"/>
</dbReference>
<comment type="subcellular location">
    <subcellularLocation>
        <location evidence="1">Cell membrane</location>
        <topology evidence="1">Multi-pass membrane protein</topology>
    </subcellularLocation>
</comment>
<feature type="transmembrane region" description="Helical" evidence="7">
    <location>
        <begin position="9"/>
        <end position="31"/>
    </location>
</feature>
<protein>
    <submittedName>
        <fullName evidence="8">Type IV secretory system conjugative DNA transfer family protein</fullName>
    </submittedName>
</protein>
<dbReference type="InterPro" id="IPR003688">
    <property type="entry name" value="TraG/VirD4"/>
</dbReference>
<accession>A0ABR7GD30</accession>
<feature type="transmembrane region" description="Helical" evidence="7">
    <location>
        <begin position="65"/>
        <end position="84"/>
    </location>
</feature>
<keyword evidence="4 7" id="KW-0812">Transmembrane</keyword>
<evidence type="ECO:0000313" key="9">
    <source>
        <dbReference type="Proteomes" id="UP000643810"/>
    </source>
</evidence>
<evidence type="ECO:0000256" key="6">
    <source>
        <dbReference type="ARBA" id="ARBA00023136"/>
    </source>
</evidence>
<organism evidence="8 9">
    <name type="scientific">Roseburia lenta</name>
    <dbReference type="NCBI Taxonomy" id="2763061"/>
    <lineage>
        <taxon>Bacteria</taxon>
        <taxon>Bacillati</taxon>
        <taxon>Bacillota</taxon>
        <taxon>Clostridia</taxon>
        <taxon>Lachnospirales</taxon>
        <taxon>Lachnospiraceae</taxon>
        <taxon>Roseburia</taxon>
    </lineage>
</organism>
<dbReference type="PANTHER" id="PTHR37937">
    <property type="entry name" value="CONJUGATIVE TRANSFER: DNA TRANSPORT"/>
    <property type="match status" value="1"/>
</dbReference>
<keyword evidence="6 7" id="KW-0472">Membrane</keyword>
<evidence type="ECO:0000256" key="7">
    <source>
        <dbReference type="SAM" id="Phobius"/>
    </source>
</evidence>
<dbReference type="Proteomes" id="UP000643810">
    <property type="component" value="Unassembled WGS sequence"/>
</dbReference>
<dbReference type="Gene3D" id="3.40.50.300">
    <property type="entry name" value="P-loop containing nucleotide triphosphate hydrolases"/>
    <property type="match status" value="1"/>
</dbReference>